<dbReference type="Pfam" id="PF04500">
    <property type="entry name" value="FLYWCH"/>
    <property type="match status" value="2"/>
</dbReference>
<proteinExistence type="predicted"/>
<keyword evidence="1" id="KW-0479">Metal-binding</keyword>
<organism evidence="5 6">
    <name type="scientific">Papilio machaon</name>
    <name type="common">Old World swallowtail butterfly</name>
    <dbReference type="NCBI Taxonomy" id="76193"/>
    <lineage>
        <taxon>Eukaryota</taxon>
        <taxon>Metazoa</taxon>
        <taxon>Ecdysozoa</taxon>
        <taxon>Arthropoda</taxon>
        <taxon>Hexapoda</taxon>
        <taxon>Insecta</taxon>
        <taxon>Pterygota</taxon>
        <taxon>Neoptera</taxon>
        <taxon>Endopterygota</taxon>
        <taxon>Lepidoptera</taxon>
        <taxon>Glossata</taxon>
        <taxon>Ditrysia</taxon>
        <taxon>Papilionoidea</taxon>
        <taxon>Papilionidae</taxon>
        <taxon>Papilioninae</taxon>
        <taxon>Papilio</taxon>
    </lineage>
</organism>
<dbReference type="GO" id="GO:0008270">
    <property type="term" value="F:zinc ion binding"/>
    <property type="evidence" value="ECO:0007669"/>
    <property type="project" value="UniProtKB-KW"/>
</dbReference>
<dbReference type="AlphaFoldDB" id="A0A0N1I724"/>
<dbReference type="InterPro" id="IPR007588">
    <property type="entry name" value="Znf_FLYWCH"/>
</dbReference>
<dbReference type="STRING" id="76193.A0A0N1I724"/>
<name>A0A0N1I724_PAPMA</name>
<accession>A0A0N1I724</accession>
<protein>
    <submittedName>
        <fullName evidence="5">FLYWCH-type zinc finger-containing protein 1</fullName>
    </submittedName>
</protein>
<evidence type="ECO:0000313" key="5">
    <source>
        <dbReference type="EMBL" id="KPJ13089.1"/>
    </source>
</evidence>
<dbReference type="InParanoid" id="A0A0N1I724"/>
<evidence type="ECO:0000256" key="2">
    <source>
        <dbReference type="ARBA" id="ARBA00022771"/>
    </source>
</evidence>
<dbReference type="EMBL" id="KQ460650">
    <property type="protein sequence ID" value="KPJ13089.1"/>
    <property type="molecule type" value="Genomic_DNA"/>
</dbReference>
<gene>
    <name evidence="5" type="ORF">RR48_05198</name>
</gene>
<keyword evidence="3" id="KW-0862">Zinc</keyword>
<keyword evidence="2" id="KW-0863">Zinc-finger</keyword>
<evidence type="ECO:0000313" key="6">
    <source>
        <dbReference type="Proteomes" id="UP000053240"/>
    </source>
</evidence>
<dbReference type="Proteomes" id="UP000053240">
    <property type="component" value="Unassembled WGS sequence"/>
</dbReference>
<reference evidence="5 6" key="1">
    <citation type="journal article" date="2015" name="Nat. Commun.">
        <title>Outbred genome sequencing and CRISPR/Cas9 gene editing in butterflies.</title>
        <authorList>
            <person name="Li X."/>
            <person name="Fan D."/>
            <person name="Zhang W."/>
            <person name="Liu G."/>
            <person name="Zhang L."/>
            <person name="Zhao L."/>
            <person name="Fang X."/>
            <person name="Chen L."/>
            <person name="Dong Y."/>
            <person name="Chen Y."/>
            <person name="Ding Y."/>
            <person name="Zhao R."/>
            <person name="Feng M."/>
            <person name="Zhu Y."/>
            <person name="Feng Y."/>
            <person name="Jiang X."/>
            <person name="Zhu D."/>
            <person name="Xiang H."/>
            <person name="Feng X."/>
            <person name="Li S."/>
            <person name="Wang J."/>
            <person name="Zhang G."/>
            <person name="Kronforst M.R."/>
            <person name="Wang W."/>
        </authorList>
    </citation>
    <scope>NUCLEOTIDE SEQUENCE [LARGE SCALE GENOMIC DNA]</scope>
    <source>
        <strain evidence="5">Ya'a_city_454_Pm</strain>
        <tissue evidence="5">Whole body</tissue>
    </source>
</reference>
<evidence type="ECO:0000256" key="3">
    <source>
        <dbReference type="ARBA" id="ARBA00022833"/>
    </source>
</evidence>
<evidence type="ECO:0000256" key="1">
    <source>
        <dbReference type="ARBA" id="ARBA00022723"/>
    </source>
</evidence>
<feature type="domain" description="FLYWCH-type" evidence="4">
    <location>
        <begin position="126"/>
        <end position="184"/>
    </location>
</feature>
<sequence>MTNGMPKLRWRCSTHCDRGCFAAVYTINNVLVSVKSEHNHPPAAPRNVQITFSKNRKGGLLLELNGYTYRRHTNRLTNGMPKLRWRCSTHCHRGCIAAVYTINNALVSVKSEHNHLPAVRRKILEFIQSKRGKRLLLYEGYSYYATSGGPTIRWRCSTNSYCGCRATVHTYDDVILYTRGHHGHPPRIT</sequence>
<feature type="domain" description="FLYWCH-type" evidence="4">
    <location>
        <begin position="52"/>
        <end position="115"/>
    </location>
</feature>
<keyword evidence="6" id="KW-1185">Reference proteome</keyword>
<evidence type="ECO:0000259" key="4">
    <source>
        <dbReference type="Pfam" id="PF04500"/>
    </source>
</evidence>
<dbReference type="Gene3D" id="2.20.25.240">
    <property type="match status" value="3"/>
</dbReference>